<accession>A0A7W7DCA7</accession>
<keyword evidence="8" id="KW-1185">Reference proteome</keyword>
<dbReference type="AlphaFoldDB" id="A0A7W7DCA7"/>
<dbReference type="Gene3D" id="3.50.50.100">
    <property type="match status" value="1"/>
</dbReference>
<evidence type="ECO:0000313" key="8">
    <source>
        <dbReference type="Proteomes" id="UP000542210"/>
    </source>
</evidence>
<reference evidence="7 8" key="1">
    <citation type="submission" date="2020-08" db="EMBL/GenBank/DDBJ databases">
        <title>Sequencing the genomes of 1000 actinobacteria strains.</title>
        <authorList>
            <person name="Klenk H.-P."/>
        </authorList>
    </citation>
    <scope>NUCLEOTIDE SEQUENCE [LARGE SCALE GENOMIC DNA]</scope>
    <source>
        <strain evidence="7 8">DSM 45784</strain>
    </source>
</reference>
<keyword evidence="3" id="KW-0274">FAD</keyword>
<evidence type="ECO:0000256" key="4">
    <source>
        <dbReference type="ARBA" id="ARBA00023002"/>
    </source>
</evidence>
<evidence type="ECO:0000256" key="5">
    <source>
        <dbReference type="ARBA" id="ARBA00023027"/>
    </source>
</evidence>
<dbReference type="RefSeq" id="WP_184885050.1">
    <property type="nucleotide sequence ID" value="NZ_BOOV01000012.1"/>
</dbReference>
<dbReference type="GO" id="GO:0003954">
    <property type="term" value="F:NADH dehydrogenase activity"/>
    <property type="evidence" value="ECO:0007669"/>
    <property type="project" value="InterPro"/>
</dbReference>
<dbReference type="Proteomes" id="UP000542210">
    <property type="component" value="Unassembled WGS sequence"/>
</dbReference>
<keyword evidence="4 7" id="KW-0560">Oxidoreductase</keyword>
<dbReference type="Pfam" id="PF07992">
    <property type="entry name" value="Pyr_redox_2"/>
    <property type="match status" value="1"/>
</dbReference>
<evidence type="ECO:0000259" key="6">
    <source>
        <dbReference type="Pfam" id="PF07992"/>
    </source>
</evidence>
<comment type="similarity">
    <text evidence="1">Belongs to the NADH dehydrogenase family.</text>
</comment>
<sequence>MGNRQRVVIAGGGFAGFSAARRLSRLAKGAIEIVLVNPTDYFLYLPLLPEVAAGILDPRKVAVPLAGNLPGVRHLLASVDSVDVEARRVMCTDAEGARRELRYDRLVIAVGSVNKLLPVPGVVEHAHGFRSIAEALYLRDHLIRQIELADAEDDPKERDARCTFVVVGAGYTGTEVAAQGQLLTADTKKRRPGLADRPLRWLLVDKAPRILPELDERLSRTAHATLVSRGIDIRPGTTVEEATGDGVRLSDGEFVPTRSLIWCVGVRPDPLVESLGLPTAKGRLEVDEYLNAPGHPEIFAIGDAAAVPDLTRPGEHTAMTAQHATRQGKRAADNIAASYGHGERRPYEHHDLGFVVDLGGVKAAANPLGVPLSGVPAKVVARGYHLLAVPGGRTRIAGNWLLDTILPRQTVQLDLVRAAAVPLDQGTPDRPHDGVS</sequence>
<dbReference type="PRINTS" id="PR00368">
    <property type="entry name" value="FADPNR"/>
</dbReference>
<keyword evidence="5" id="KW-0520">NAD</keyword>
<dbReference type="InterPro" id="IPR036188">
    <property type="entry name" value="FAD/NAD-bd_sf"/>
</dbReference>
<proteinExistence type="inferred from homology"/>
<evidence type="ECO:0000313" key="7">
    <source>
        <dbReference type="EMBL" id="MBB4704172.1"/>
    </source>
</evidence>
<organism evidence="7 8">
    <name type="scientific">Sphaerisporangium siamense</name>
    <dbReference type="NCBI Taxonomy" id="795645"/>
    <lineage>
        <taxon>Bacteria</taxon>
        <taxon>Bacillati</taxon>
        <taxon>Actinomycetota</taxon>
        <taxon>Actinomycetes</taxon>
        <taxon>Streptosporangiales</taxon>
        <taxon>Streptosporangiaceae</taxon>
        <taxon>Sphaerisporangium</taxon>
    </lineage>
</organism>
<evidence type="ECO:0000256" key="2">
    <source>
        <dbReference type="ARBA" id="ARBA00022630"/>
    </source>
</evidence>
<keyword evidence="2" id="KW-0285">Flavoprotein</keyword>
<dbReference type="EMBL" id="JACHND010000001">
    <property type="protein sequence ID" value="MBB4704172.1"/>
    <property type="molecule type" value="Genomic_DNA"/>
</dbReference>
<dbReference type="PANTHER" id="PTHR43706">
    <property type="entry name" value="NADH DEHYDROGENASE"/>
    <property type="match status" value="1"/>
</dbReference>
<dbReference type="PANTHER" id="PTHR43706:SF45">
    <property type="entry name" value="NADH DEHYDROGENASE-LIKE PROTEIN RV1812C"/>
    <property type="match status" value="1"/>
</dbReference>
<dbReference type="SUPFAM" id="SSF51905">
    <property type="entry name" value="FAD/NAD(P)-binding domain"/>
    <property type="match status" value="1"/>
</dbReference>
<comment type="caution">
    <text evidence="7">The sequence shown here is derived from an EMBL/GenBank/DDBJ whole genome shotgun (WGS) entry which is preliminary data.</text>
</comment>
<evidence type="ECO:0000256" key="3">
    <source>
        <dbReference type="ARBA" id="ARBA00022827"/>
    </source>
</evidence>
<feature type="domain" description="FAD/NAD(P)-binding" evidence="6">
    <location>
        <begin position="6"/>
        <end position="328"/>
    </location>
</feature>
<evidence type="ECO:0000256" key="1">
    <source>
        <dbReference type="ARBA" id="ARBA00005272"/>
    </source>
</evidence>
<dbReference type="PRINTS" id="PR00411">
    <property type="entry name" value="PNDRDTASEI"/>
</dbReference>
<dbReference type="InterPro" id="IPR023753">
    <property type="entry name" value="FAD/NAD-binding_dom"/>
</dbReference>
<name>A0A7W7DCA7_9ACTN</name>
<gene>
    <name evidence="7" type="ORF">BJ982_005716</name>
</gene>
<dbReference type="EC" id="1.6.99.3" evidence="7"/>
<dbReference type="InterPro" id="IPR045024">
    <property type="entry name" value="NDH-2"/>
</dbReference>
<protein>
    <submittedName>
        <fullName evidence="7">NADH dehydrogenase</fullName>
        <ecNumber evidence="7">1.6.99.3</ecNumber>
    </submittedName>
</protein>